<dbReference type="GO" id="GO:0005885">
    <property type="term" value="C:Arp2/3 protein complex"/>
    <property type="evidence" value="ECO:0007669"/>
    <property type="project" value="InterPro"/>
</dbReference>
<keyword evidence="3" id="KW-0963">Cytoplasm</keyword>
<dbReference type="OrthoDB" id="10369688at2759"/>
<keyword evidence="6" id="KW-1185">Reference proteome</keyword>
<protein>
    <submittedName>
        <fullName evidence="5">Uncharacterized protein</fullName>
    </submittedName>
</protein>
<dbReference type="GO" id="GO:0030833">
    <property type="term" value="P:regulation of actin filament polymerization"/>
    <property type="evidence" value="ECO:0007669"/>
    <property type="project" value="InterPro"/>
</dbReference>
<comment type="similarity">
    <text evidence="2">Belongs to the ARPC5 family.</text>
</comment>
<sequence>MSDADILSACQTRSSLVSSMLSGDKFAALSAALADPPVGCKDLSTKDLNSKTVQSVLDAVDEQSVDGIVEKLTDKE</sequence>
<proteinExistence type="inferred from homology"/>
<evidence type="ECO:0000256" key="3">
    <source>
        <dbReference type="ARBA" id="ARBA00022490"/>
    </source>
</evidence>
<dbReference type="InterPro" id="IPR036743">
    <property type="entry name" value="ARPC5_sf"/>
</dbReference>
<name>A0A9W7LA63_9STRA</name>
<evidence type="ECO:0000256" key="1">
    <source>
        <dbReference type="ARBA" id="ARBA00004245"/>
    </source>
</evidence>
<accession>A0A9W7LA63</accession>
<dbReference type="Pfam" id="PF04699">
    <property type="entry name" value="P16-Arc"/>
    <property type="match status" value="1"/>
</dbReference>
<evidence type="ECO:0000256" key="4">
    <source>
        <dbReference type="ARBA" id="ARBA00023212"/>
    </source>
</evidence>
<evidence type="ECO:0000256" key="2">
    <source>
        <dbReference type="ARBA" id="ARBA00006084"/>
    </source>
</evidence>
<dbReference type="EMBL" id="BRYA01000147">
    <property type="protein sequence ID" value="GMI41323.1"/>
    <property type="molecule type" value="Genomic_DNA"/>
</dbReference>
<dbReference type="Gene3D" id="1.25.40.190">
    <property type="entry name" value="Actin-related protein 2/3 complex subunit 5"/>
    <property type="match status" value="1"/>
</dbReference>
<gene>
    <name evidence="5" type="ORF">TrCOL_g578</name>
</gene>
<keyword evidence="4" id="KW-0206">Cytoskeleton</keyword>
<dbReference type="SUPFAM" id="SSF69103">
    <property type="entry name" value="Arp2/3 complex 16 kDa subunit ARPC5"/>
    <property type="match status" value="1"/>
</dbReference>
<evidence type="ECO:0000313" key="6">
    <source>
        <dbReference type="Proteomes" id="UP001165065"/>
    </source>
</evidence>
<dbReference type="GO" id="GO:0034314">
    <property type="term" value="P:Arp2/3 complex-mediated actin nucleation"/>
    <property type="evidence" value="ECO:0007669"/>
    <property type="project" value="InterPro"/>
</dbReference>
<comment type="caution">
    <text evidence="5">The sequence shown here is derived from an EMBL/GenBank/DDBJ whole genome shotgun (WGS) entry which is preliminary data.</text>
</comment>
<reference evidence="6" key="1">
    <citation type="journal article" date="2023" name="Commun. Biol.">
        <title>Genome analysis of Parmales, the sister group of diatoms, reveals the evolutionary specialization of diatoms from phago-mixotrophs to photoautotrophs.</title>
        <authorList>
            <person name="Ban H."/>
            <person name="Sato S."/>
            <person name="Yoshikawa S."/>
            <person name="Yamada K."/>
            <person name="Nakamura Y."/>
            <person name="Ichinomiya M."/>
            <person name="Sato N."/>
            <person name="Blanc-Mathieu R."/>
            <person name="Endo H."/>
            <person name="Kuwata A."/>
            <person name="Ogata H."/>
        </authorList>
    </citation>
    <scope>NUCLEOTIDE SEQUENCE [LARGE SCALE GENOMIC DNA]</scope>
</reference>
<comment type="subcellular location">
    <subcellularLocation>
        <location evidence="1">Cytoplasm</location>
        <location evidence="1">Cytoskeleton</location>
    </subcellularLocation>
</comment>
<dbReference type="InterPro" id="IPR006789">
    <property type="entry name" value="ARPC5"/>
</dbReference>
<dbReference type="AlphaFoldDB" id="A0A9W7LA63"/>
<dbReference type="Proteomes" id="UP001165065">
    <property type="component" value="Unassembled WGS sequence"/>
</dbReference>
<organism evidence="5 6">
    <name type="scientific">Triparma columacea</name>
    <dbReference type="NCBI Taxonomy" id="722753"/>
    <lineage>
        <taxon>Eukaryota</taxon>
        <taxon>Sar</taxon>
        <taxon>Stramenopiles</taxon>
        <taxon>Ochrophyta</taxon>
        <taxon>Bolidophyceae</taxon>
        <taxon>Parmales</taxon>
        <taxon>Triparmaceae</taxon>
        <taxon>Triparma</taxon>
    </lineage>
</organism>
<evidence type="ECO:0000313" key="5">
    <source>
        <dbReference type="EMBL" id="GMI41323.1"/>
    </source>
</evidence>